<proteinExistence type="predicted"/>
<evidence type="ECO:0000313" key="1">
    <source>
        <dbReference type="EnsemblMetazoa" id="ACON010502-PA"/>
    </source>
</evidence>
<dbReference type="EnsemblMetazoa" id="ACON010502-RA">
    <property type="protein sequence ID" value="ACON010502-PA"/>
    <property type="gene ID" value="ACON010502"/>
</dbReference>
<dbReference type="AlphaFoldDB" id="A0A6E8W2S7"/>
<reference evidence="1" key="2">
    <citation type="submission" date="2020-05" db="UniProtKB">
        <authorList>
            <consortium name="EnsemblMetazoa"/>
        </authorList>
    </citation>
    <scope>IDENTIFICATION</scope>
    <source>
        <strain evidence="1">Ngousso</strain>
    </source>
</reference>
<organism evidence="1 2">
    <name type="scientific">Anopheles coluzzii</name>
    <name type="common">African malaria mosquito</name>
    <dbReference type="NCBI Taxonomy" id="1518534"/>
    <lineage>
        <taxon>Eukaryota</taxon>
        <taxon>Metazoa</taxon>
        <taxon>Ecdysozoa</taxon>
        <taxon>Arthropoda</taxon>
        <taxon>Hexapoda</taxon>
        <taxon>Insecta</taxon>
        <taxon>Pterygota</taxon>
        <taxon>Neoptera</taxon>
        <taxon>Endopterygota</taxon>
        <taxon>Diptera</taxon>
        <taxon>Nematocera</taxon>
        <taxon>Culicoidea</taxon>
        <taxon>Culicidae</taxon>
        <taxon>Anophelinae</taxon>
        <taxon>Anopheles</taxon>
    </lineage>
</organism>
<reference key="1">
    <citation type="journal article" date="2019" name="Genes (Basel)">
        <title>A High-Quality De novo Genome Assembly from a Single Mosquito Using PacBio Sequencing.</title>
        <authorList>
            <person name="Kingan S.B."/>
            <person name="Heaton H."/>
            <person name="Cudini J."/>
            <person name="Lambert C.C."/>
            <person name="Baybayan P."/>
            <person name="Galvin B.D."/>
            <person name="Durbin R."/>
            <person name="Korlach J."/>
            <person name="Lawniczak M.K.N."/>
        </authorList>
    </citation>
    <scope>NUCLEOTIDE SEQUENCE [LARGE SCALE GENOMIC DNA]</scope>
    <source>
        <strain>Mali-NIH</strain>
    </source>
</reference>
<keyword evidence="2" id="KW-1185">Reference proteome</keyword>
<sequence length="100" mass="11685">MRRKCQTSPVRAIFPGHPECCTIGYHVRLHLKFPDKINSLHRRRHRPRCLRWFDSFTHGNVHAFSNASSYVLSNTHFSTLPFTPPSSYRDPVETLGHRSK</sequence>
<name>A0A6E8W2S7_ANOCL</name>
<accession>A0A6E8W2S7</accession>
<evidence type="ECO:0000313" key="2">
    <source>
        <dbReference type="Proteomes" id="UP001105220"/>
    </source>
</evidence>
<dbReference type="VEuPathDB" id="VectorBase:ACON010502"/>
<protein>
    <submittedName>
        <fullName evidence="1">Uncharacterized protein</fullName>
    </submittedName>
</protein>
<dbReference type="Proteomes" id="UP001105220">
    <property type="component" value="Unplaced"/>
</dbReference>